<evidence type="ECO:0000256" key="6">
    <source>
        <dbReference type="ARBA" id="ARBA00023235"/>
    </source>
</evidence>
<evidence type="ECO:0000313" key="10">
    <source>
        <dbReference type="EMBL" id="ALP53415.1"/>
    </source>
</evidence>
<sequence>MKSISALFLLCAVSISFAADGDKQIATVNGEPITTADLLTYAKIKNPKADLNSPQTRQQLIQAYVGRELLFQEAMKQNLNESERVQLALDNQRREVISQALVAKILNQNPVTEAQARAFYQQQAETSKAAEYKAAHILTQSQQQAEEAIGKLNSGTDFAQVARDFSSDSSASRGGEIGWINPARMPENFAAALQNTRVGEYTKTPVQTNFGWHVIKVEASRPVSVPDFAQVKDRLMQLLAEQRVSEYVAELQKKADIKINNQ</sequence>
<dbReference type="InterPro" id="IPR000297">
    <property type="entry name" value="PPIase_PpiC"/>
</dbReference>
<keyword evidence="6 7" id="KW-0413">Isomerase</keyword>
<organism evidence="10 11">
    <name type="scientific">Candidatus Tenderia electrophaga</name>
    <dbReference type="NCBI Taxonomy" id="1748243"/>
    <lineage>
        <taxon>Bacteria</taxon>
        <taxon>Pseudomonadati</taxon>
        <taxon>Pseudomonadota</taxon>
        <taxon>Gammaproteobacteria</taxon>
        <taxon>Candidatus Tenderiales</taxon>
        <taxon>Candidatus Tenderiaceae</taxon>
        <taxon>Candidatus Tenderia</taxon>
    </lineage>
</organism>
<dbReference type="InterPro" id="IPR023058">
    <property type="entry name" value="PPIase_PpiC_CS"/>
</dbReference>
<evidence type="ECO:0000256" key="5">
    <source>
        <dbReference type="ARBA" id="ARBA00023110"/>
    </source>
</evidence>
<dbReference type="SUPFAM" id="SSF109998">
    <property type="entry name" value="Triger factor/SurA peptide-binding domain-like"/>
    <property type="match status" value="1"/>
</dbReference>
<dbReference type="PROSITE" id="PS01096">
    <property type="entry name" value="PPIC_PPIASE_1"/>
    <property type="match status" value="1"/>
</dbReference>
<feature type="chain" id="PRO_5007785298" description="peptidylprolyl isomerase" evidence="8">
    <location>
        <begin position="19"/>
        <end position="262"/>
    </location>
</feature>
<reference evidence="10" key="1">
    <citation type="submission" date="2015-10" db="EMBL/GenBank/DDBJ databases">
        <title>Description of Candidatus Tenderia electrophaga gen. nov, sp. nov., an Uncultivated Electroautotroph from a Biocathode Enrichment.</title>
        <authorList>
            <person name="Eddie B.J."/>
            <person name="Malanoski A.P."/>
            <person name="Wang Z."/>
            <person name="Hall R.J."/>
            <person name="Oh S.D."/>
            <person name="Heiner C."/>
            <person name="Lin B."/>
            <person name="Strycharz-Glaven S.M."/>
        </authorList>
    </citation>
    <scope>NUCLEOTIDE SEQUENCE [LARGE SCALE GENOMIC DNA]</scope>
    <source>
        <strain evidence="10">NRL1</strain>
    </source>
</reference>
<dbReference type="InterPro" id="IPR027304">
    <property type="entry name" value="Trigger_fact/SurA_dom_sf"/>
</dbReference>
<evidence type="ECO:0000256" key="3">
    <source>
        <dbReference type="ARBA" id="ARBA00013194"/>
    </source>
</evidence>
<keyword evidence="5 7" id="KW-0697">Rotamase</keyword>
<dbReference type="AlphaFoldDB" id="A0A0S2TE26"/>
<name>A0A0S2TE26_9GAMM</name>
<dbReference type="KEGG" id="tee:Tel_09780"/>
<evidence type="ECO:0000259" key="9">
    <source>
        <dbReference type="PROSITE" id="PS50198"/>
    </source>
</evidence>
<dbReference type="Gene3D" id="1.10.8.1040">
    <property type="match status" value="1"/>
</dbReference>
<evidence type="ECO:0000313" key="11">
    <source>
        <dbReference type="Proteomes" id="UP000055136"/>
    </source>
</evidence>
<dbReference type="PANTHER" id="PTHR47245">
    <property type="entry name" value="PEPTIDYLPROLYL ISOMERASE"/>
    <property type="match status" value="1"/>
</dbReference>
<dbReference type="PROSITE" id="PS50198">
    <property type="entry name" value="PPIC_PPIASE_2"/>
    <property type="match status" value="1"/>
</dbReference>
<dbReference type="EC" id="5.2.1.8" evidence="3"/>
<accession>A0A0S2TE26</accession>
<feature type="domain" description="PpiC" evidence="9">
    <location>
        <begin position="129"/>
        <end position="219"/>
    </location>
</feature>
<evidence type="ECO:0000256" key="2">
    <source>
        <dbReference type="ARBA" id="ARBA00007656"/>
    </source>
</evidence>
<dbReference type="Gene3D" id="3.10.50.40">
    <property type="match status" value="1"/>
</dbReference>
<dbReference type="InterPro" id="IPR050245">
    <property type="entry name" value="PrsA_foldase"/>
</dbReference>
<keyword evidence="11" id="KW-1185">Reference proteome</keyword>
<evidence type="ECO:0000256" key="4">
    <source>
        <dbReference type="ARBA" id="ARBA00022729"/>
    </source>
</evidence>
<dbReference type="SUPFAM" id="SSF54534">
    <property type="entry name" value="FKBP-like"/>
    <property type="match status" value="1"/>
</dbReference>
<protein>
    <recommendedName>
        <fullName evidence="3">peptidylprolyl isomerase</fullName>
        <ecNumber evidence="3">5.2.1.8</ecNumber>
    </recommendedName>
</protein>
<dbReference type="STRING" id="1748243.Tel_09780"/>
<gene>
    <name evidence="10" type="ORF">Tel_09780</name>
</gene>
<dbReference type="InterPro" id="IPR046357">
    <property type="entry name" value="PPIase_dom_sf"/>
</dbReference>
<keyword evidence="4 8" id="KW-0732">Signal</keyword>
<evidence type="ECO:0000256" key="8">
    <source>
        <dbReference type="SAM" id="SignalP"/>
    </source>
</evidence>
<evidence type="ECO:0000256" key="7">
    <source>
        <dbReference type="PROSITE-ProRule" id="PRU00278"/>
    </source>
</evidence>
<dbReference type="GO" id="GO:0003755">
    <property type="term" value="F:peptidyl-prolyl cis-trans isomerase activity"/>
    <property type="evidence" value="ECO:0007669"/>
    <property type="project" value="UniProtKB-KW"/>
</dbReference>
<feature type="signal peptide" evidence="8">
    <location>
        <begin position="1"/>
        <end position="18"/>
    </location>
</feature>
<comment type="catalytic activity">
    <reaction evidence="1">
        <text>[protein]-peptidylproline (omega=180) = [protein]-peptidylproline (omega=0)</text>
        <dbReference type="Rhea" id="RHEA:16237"/>
        <dbReference type="Rhea" id="RHEA-COMP:10747"/>
        <dbReference type="Rhea" id="RHEA-COMP:10748"/>
        <dbReference type="ChEBI" id="CHEBI:83833"/>
        <dbReference type="ChEBI" id="CHEBI:83834"/>
        <dbReference type="EC" id="5.2.1.8"/>
    </reaction>
</comment>
<proteinExistence type="inferred from homology"/>
<dbReference type="Pfam" id="PF00639">
    <property type="entry name" value="Rotamase"/>
    <property type="match status" value="1"/>
</dbReference>
<dbReference type="PANTHER" id="PTHR47245:SF1">
    <property type="entry name" value="FOLDASE PROTEIN PRSA"/>
    <property type="match status" value="1"/>
</dbReference>
<dbReference type="EMBL" id="CP013099">
    <property type="protein sequence ID" value="ALP53415.1"/>
    <property type="molecule type" value="Genomic_DNA"/>
</dbReference>
<comment type="similarity">
    <text evidence="2">Belongs to the PpiC/parvulin rotamase family.</text>
</comment>
<evidence type="ECO:0000256" key="1">
    <source>
        <dbReference type="ARBA" id="ARBA00000971"/>
    </source>
</evidence>
<dbReference type="Proteomes" id="UP000055136">
    <property type="component" value="Chromosome"/>
</dbReference>